<feature type="domain" description="Meiotically up-regulated protein Msb1/Mug8" evidence="2">
    <location>
        <begin position="27"/>
        <end position="429"/>
    </location>
</feature>
<name>A0A4P6XPC5_9ASCO</name>
<feature type="compositionally biased region" description="Basic and acidic residues" evidence="1">
    <location>
        <begin position="1072"/>
        <end position="1090"/>
    </location>
</feature>
<dbReference type="PANTHER" id="PTHR28093">
    <property type="entry name" value="MORPHOGENESIS-RELATED PROTEIN MSB1"/>
    <property type="match status" value="1"/>
</dbReference>
<feature type="region of interest" description="Disordered" evidence="1">
    <location>
        <begin position="1109"/>
        <end position="1164"/>
    </location>
</feature>
<gene>
    <name evidence="3" type="primary">MPUL0C08100</name>
    <name evidence="3" type="ORF">METSCH_C08100</name>
</gene>
<accession>A0A4P6XPC5</accession>
<feature type="region of interest" description="Disordered" evidence="1">
    <location>
        <begin position="777"/>
        <end position="811"/>
    </location>
</feature>
<dbReference type="STRING" id="2163413.A0A4P6XPC5"/>
<dbReference type="InterPro" id="IPR037508">
    <property type="entry name" value="Msb1/Mug8"/>
</dbReference>
<evidence type="ECO:0000313" key="3">
    <source>
        <dbReference type="EMBL" id="QBM88829.1"/>
    </source>
</evidence>
<feature type="region of interest" description="Disordered" evidence="1">
    <location>
        <begin position="1037"/>
        <end position="1094"/>
    </location>
</feature>
<feature type="compositionally biased region" description="Basic and acidic residues" evidence="1">
    <location>
        <begin position="789"/>
        <end position="798"/>
    </location>
</feature>
<dbReference type="EMBL" id="CP034458">
    <property type="protein sequence ID" value="QBM88829.1"/>
    <property type="molecule type" value="Genomic_DNA"/>
</dbReference>
<feature type="compositionally biased region" description="Basic residues" evidence="1">
    <location>
        <begin position="799"/>
        <end position="809"/>
    </location>
</feature>
<evidence type="ECO:0000256" key="1">
    <source>
        <dbReference type="SAM" id="MobiDB-lite"/>
    </source>
</evidence>
<reference evidence="4" key="1">
    <citation type="submission" date="2019-03" db="EMBL/GenBank/DDBJ databases">
        <title>Snf2 controls pulcherriminic acid biosynthesis and connects pigmentation and antifungal activity of the yeast Metschnikowia pulcherrima.</title>
        <authorList>
            <person name="Gore-Lloyd D."/>
            <person name="Sumann I."/>
            <person name="Brachmann A.O."/>
            <person name="Schneeberger K."/>
            <person name="Ortiz-Merino R.A."/>
            <person name="Moreno-Beltran M."/>
            <person name="Schlaefli M."/>
            <person name="Kirner P."/>
            <person name="Santos Kron A."/>
            <person name="Wolfe K.H."/>
            <person name="Piel J."/>
            <person name="Ahrens C.H."/>
            <person name="Henk D."/>
            <person name="Freimoser F.M."/>
        </authorList>
    </citation>
    <scope>NUCLEOTIDE SEQUENCE [LARGE SCALE GENOMIC DNA]</scope>
    <source>
        <strain evidence="4">APC 1.2</strain>
    </source>
</reference>
<feature type="region of interest" description="Disordered" evidence="1">
    <location>
        <begin position="911"/>
        <end position="933"/>
    </location>
</feature>
<evidence type="ECO:0000313" key="4">
    <source>
        <dbReference type="Proteomes" id="UP000292447"/>
    </source>
</evidence>
<feature type="region of interest" description="Disordered" evidence="1">
    <location>
        <begin position="452"/>
        <end position="511"/>
    </location>
</feature>
<feature type="compositionally biased region" description="Low complexity" evidence="1">
    <location>
        <begin position="1145"/>
        <end position="1164"/>
    </location>
</feature>
<dbReference type="InterPro" id="IPR012965">
    <property type="entry name" value="Msb1/Mug8_dom"/>
</dbReference>
<dbReference type="Proteomes" id="UP000292447">
    <property type="component" value="Chromosome III"/>
</dbReference>
<dbReference type="PANTHER" id="PTHR28093:SF1">
    <property type="entry name" value="MORPHOGENESIS-RELATED PROTEIN MSB1"/>
    <property type="match status" value="1"/>
</dbReference>
<keyword evidence="4" id="KW-1185">Reference proteome</keyword>
<feature type="region of interest" description="Disordered" evidence="1">
    <location>
        <begin position="626"/>
        <end position="649"/>
    </location>
</feature>
<feature type="region of interest" description="Disordered" evidence="1">
    <location>
        <begin position="555"/>
        <end position="588"/>
    </location>
</feature>
<dbReference type="Pfam" id="PF08101">
    <property type="entry name" value="Msb1-Mug8_dom"/>
    <property type="match status" value="1"/>
</dbReference>
<evidence type="ECO:0000259" key="2">
    <source>
        <dbReference type="Pfam" id="PF08101"/>
    </source>
</evidence>
<proteinExistence type="predicted"/>
<organism evidence="3 4">
    <name type="scientific">Metschnikowia aff. pulcherrima</name>
    <dbReference type="NCBI Taxonomy" id="2163413"/>
    <lineage>
        <taxon>Eukaryota</taxon>
        <taxon>Fungi</taxon>
        <taxon>Dikarya</taxon>
        <taxon>Ascomycota</taxon>
        <taxon>Saccharomycotina</taxon>
        <taxon>Pichiomycetes</taxon>
        <taxon>Metschnikowiaceae</taxon>
        <taxon>Metschnikowia</taxon>
    </lineage>
</organism>
<feature type="region of interest" description="Disordered" evidence="1">
    <location>
        <begin position="1"/>
        <end position="24"/>
    </location>
</feature>
<sequence length="1306" mass="146710">MAKNYNLDLPALPAMPQRESHPISENQFTRRKLQGLLHIMTAELKARGTKTPHIFLPFRSRVDDTKLTLFLKRVFPNGVMVDTSNKAIVRSLLDDFDEFTLICGLKYLWCRLPNNEVIGWPVYLEFKRKEHDAGYPKDAFLTIMPKCLSSSSHASIVYDFLDLMISIASNSQYNHLNGRKIAKMASIWAFRSTPAASSAFYDATLPTEASFTEGLHAWKQTCNGLFHLLLSFLRAMLPDTEAKTLNLPKTLQSLLITNTYPPPDNGTSAKFAITIPCVNVRSTRRAKDPYELISKVRHSLSYEKKDSFLSIENFTILKNTFQKPSTAEIVSTLSEESRRVLARLTADPVPSEFGLYPGWAHHLQVADDPDIPLYSEVSITSVTLQDYSIWTWLSSLGSDQTANVKSLFGRSIVVEAGLRGFQKWMVLTETTILSEEYLAMFDKSKHDSVGVEHYSRSPQISPLPKTFSRSPAPPAKLDKQHSLPPPPPPPKDDSHNHAHHGSPLPDVSFSNDQFSFEDRDLKIYQYRKDSSEKSNHTGELAQSFSEKMHILSKKHMNRPRPPPLDLSYQDVPENRTKKLPPSELDFVDSGFATSNTPVHAIHSDKSHRDAQYTYEEPYEIYKTPFDHERDNGSSEPFDNYQVPGDLNGKMRRPITDEINKGMYPHKQPTHEAPTEKQLHQLETVPSEEPRSGSLPTNRYAQSDVFAGKSSLDCERIQHYVHDDVTTGREKPHHVIADYQPLAHIPSQDYERAGTRLPSMEHTHAPSLHAMGRIDSRGEEQYAELSPAEPMERSAEEKERRKKKKKKNAKKKELEAMMANIPDGPPPSLLPDGQLLVVNSPEVSLPYNDEPYSDMHTQPSSLHYPERLIEAEKVNSKQAQAEFLSPASQEYFDSADGTSSGAYLDKQALRPRKTSHTVGLPHAHLPSSQLNSAEEQSLPYPINEPLKEDFRMMAEGYSQGPMSHLSEKDYSVAQQTVQREDPIAQLRDASVRRPNGNNEATIYREPMQSPQGTHQVAAHAGNAASRGDITYRTNMTSSQEDFNLSSSRRAATTEKQVQPATTSPHSPKGQGMRLRDETNRQKAPRPFHEQTDDFQSNRQHGMMRSHANLSYENNQFPPPQQDRASGTLHAVSAQAMHKTPTFPQGMPSHAMPSHSMPSHAMPAHSMPTHGMPAHEMPAHTMPAHTMPAHTMPFHAIPTYSVPVHGRPGQPVPAQAMLQMYYAPPPQGYFPPPQQAYGYQHPSMMYQAPAGAFQPPPHQQRPMQPIKAKPLTSELAMMNMPPANAFKKNSKPNKANLRAALNQGTFGI</sequence>
<feature type="compositionally biased region" description="Polar residues" evidence="1">
    <location>
        <begin position="1037"/>
        <end position="1064"/>
    </location>
</feature>
<dbReference type="GO" id="GO:0005934">
    <property type="term" value="C:cellular bud tip"/>
    <property type="evidence" value="ECO:0007669"/>
    <property type="project" value="TreeGrafter"/>
</dbReference>
<protein>
    <recommendedName>
        <fullName evidence="2">Meiotically up-regulated protein Msb1/Mug8 domain-containing protein</fullName>
    </recommendedName>
</protein>
<dbReference type="CDD" id="cd04401">
    <property type="entry name" value="RhoGAP_fMSB1"/>
    <property type="match status" value="1"/>
</dbReference>
<dbReference type="GO" id="GO:0005935">
    <property type="term" value="C:cellular bud neck"/>
    <property type="evidence" value="ECO:0007669"/>
    <property type="project" value="TreeGrafter"/>
</dbReference>